<dbReference type="PANTHER" id="PTHR30029">
    <property type="entry name" value="STAGE V SPORULATION PROTEIN R"/>
    <property type="match status" value="1"/>
</dbReference>
<proteinExistence type="predicted"/>
<dbReference type="EMBL" id="ACIS01000006">
    <property type="protein sequence ID" value="EEG08134.1"/>
    <property type="molecule type" value="Genomic_DNA"/>
</dbReference>
<dbReference type="Pfam" id="PF24755">
    <property type="entry name" value="SpoVR_C"/>
    <property type="match status" value="1"/>
</dbReference>
<evidence type="ECO:0000259" key="2">
    <source>
        <dbReference type="Pfam" id="PF24755"/>
    </source>
</evidence>
<accession>B9Z4Q2</accession>
<dbReference type="Pfam" id="PF04293">
    <property type="entry name" value="SpoVR"/>
    <property type="match status" value="1"/>
</dbReference>
<dbReference type="eggNOG" id="COG2719">
    <property type="taxonomic scope" value="Bacteria"/>
</dbReference>
<keyword evidence="4" id="KW-1185">Reference proteome</keyword>
<gene>
    <name evidence="3" type="ORF">FuraDRAFT_2337</name>
</gene>
<dbReference type="PANTHER" id="PTHR30029:SF2">
    <property type="entry name" value="STAGE V SPORULATION PROTEIN R"/>
    <property type="match status" value="1"/>
</dbReference>
<sequence length="507" mass="59251">MTPISTGSEWTFDLLDEYERAIREIAVKEYGLDVYPVQLEVISAEQMMDAYSSVGMPVNYHHWSFGKHFVSTEKSYKRGHMGLAYEIVINSNPCIAYLMEENSMTMQALVIAHAAFGHNSFFKGNYLFRTWTDASAIIDYLVFAKSYIARCEERYGIDAVEELLDSCHALMNYGVDRYKRPQKLSLAKEQARQEEREQYLQMQVNDLWRTIPRPAKSGGEHEPVRFPSEPQENLLYFIEKSAPLLEPWQREIVRIVRKVAQYFYPQRQTQVMNEGWATFWHYTIMNRLFAKGLVTDGAMMEFLQSHTNVVYQPPVTARWYNGINPYALGFAMYQDIKRICEEPTEEDRLWFPDIAGSNWQQTLDFAMKNFKDESFVSQYLSPKLIRDFRFFSIRDDDRDSTLLVSAIHDDEGYRDVRQKLSEQYNLGSREPNIQVWSVNVRGDRGLTLRHTMHRRRPLEAGSAHEVLKHVARLWGFDVRLESVNEAGEVEQTFEVKHLPEQLSLQSA</sequence>
<dbReference type="InterPro" id="IPR057008">
    <property type="entry name" value="SpoVR-like_C"/>
</dbReference>
<dbReference type="Proteomes" id="UP000003165">
    <property type="component" value="Unassembled WGS sequence"/>
</dbReference>
<dbReference type="InterPro" id="IPR007390">
    <property type="entry name" value="Spore_V_R"/>
</dbReference>
<evidence type="ECO:0000313" key="4">
    <source>
        <dbReference type="Proteomes" id="UP000003165"/>
    </source>
</evidence>
<dbReference type="RefSeq" id="WP_008954357.1">
    <property type="nucleotide sequence ID" value="NZ_ACIS01000006.1"/>
</dbReference>
<protein>
    <submittedName>
        <fullName evidence="3">SpoVR family protein</fullName>
    </submittedName>
</protein>
<dbReference type="AlphaFoldDB" id="B9Z4Q2"/>
<dbReference type="InterPro" id="IPR057270">
    <property type="entry name" value="Ycgb-like"/>
</dbReference>
<evidence type="ECO:0000313" key="3">
    <source>
        <dbReference type="EMBL" id="EEG08134.1"/>
    </source>
</evidence>
<name>B9Z4Q2_9NEIS</name>
<feature type="domain" description="SpoVR-like C-terminal" evidence="2">
    <location>
        <begin position="431"/>
        <end position="485"/>
    </location>
</feature>
<feature type="domain" description="SpoVR protein-like N-terminal" evidence="1">
    <location>
        <begin position="9"/>
        <end position="428"/>
    </location>
</feature>
<dbReference type="InterPro" id="IPR056174">
    <property type="entry name" value="SpoVR_N"/>
</dbReference>
<comment type="caution">
    <text evidence="3">The sequence shown here is derived from an EMBL/GenBank/DDBJ whole genome shotgun (WGS) entry which is preliminary data.</text>
</comment>
<dbReference type="NCBIfam" id="NF008737">
    <property type="entry name" value="PRK11767.1"/>
    <property type="match status" value="1"/>
</dbReference>
<reference evidence="3 4" key="1">
    <citation type="submission" date="2009-02" db="EMBL/GenBank/DDBJ databases">
        <title>Sequencing of the draft genome and assembly of Lutiella nitroferrum 2002.</title>
        <authorList>
            <consortium name="US DOE Joint Genome Institute (JGI-PGF)"/>
            <person name="Lucas S."/>
            <person name="Copeland A."/>
            <person name="Lapidus A."/>
            <person name="Glavina del Rio T."/>
            <person name="Tice H."/>
            <person name="Bruce D."/>
            <person name="Goodwin L."/>
            <person name="Pitluck S."/>
            <person name="Larimer F."/>
            <person name="Land M.L."/>
            <person name="Hauser L."/>
            <person name="Coates J.D."/>
        </authorList>
    </citation>
    <scope>NUCLEOTIDE SEQUENCE [LARGE SCALE GENOMIC DNA]</scope>
    <source>
        <strain evidence="3 4">2002</strain>
    </source>
</reference>
<organism evidence="3 4">
    <name type="scientific">Pseudogulbenkiania ferrooxidans 2002</name>
    <dbReference type="NCBI Taxonomy" id="279714"/>
    <lineage>
        <taxon>Bacteria</taxon>
        <taxon>Pseudomonadati</taxon>
        <taxon>Pseudomonadota</taxon>
        <taxon>Betaproteobacteria</taxon>
        <taxon>Neisseriales</taxon>
        <taxon>Chromobacteriaceae</taxon>
        <taxon>Pseudogulbenkiania</taxon>
    </lineage>
</organism>
<evidence type="ECO:0000259" key="1">
    <source>
        <dbReference type="Pfam" id="PF04293"/>
    </source>
</evidence>